<reference evidence="3 4" key="1">
    <citation type="submission" date="2017-05" db="EMBL/GenBank/DDBJ databases">
        <title>Bifidobacterium vansinderenii sp. nov.</title>
        <authorList>
            <person name="Lugli G.A."/>
            <person name="Duranti S."/>
            <person name="Mangifesta M."/>
        </authorList>
    </citation>
    <scope>NUCLEOTIDE SEQUENCE [LARGE SCALE GENOMIC DNA]</scope>
    <source>
        <strain evidence="3 4">Tam10B</strain>
    </source>
</reference>
<evidence type="ECO:0000313" key="4">
    <source>
        <dbReference type="Proteomes" id="UP000215433"/>
    </source>
</evidence>
<dbReference type="GO" id="GO:0140359">
    <property type="term" value="F:ABC-type transporter activity"/>
    <property type="evidence" value="ECO:0007669"/>
    <property type="project" value="InterPro"/>
</dbReference>
<evidence type="ECO:0000256" key="2">
    <source>
        <dbReference type="SAM" id="Phobius"/>
    </source>
</evidence>
<dbReference type="PANTHER" id="PTHR37305">
    <property type="entry name" value="INTEGRAL MEMBRANE PROTEIN-RELATED"/>
    <property type="match status" value="1"/>
</dbReference>
<dbReference type="AlphaFoldDB" id="A0A229VXH2"/>
<comment type="caution">
    <text evidence="3">The sequence shown here is derived from an EMBL/GenBank/DDBJ whole genome shotgun (WGS) entry which is preliminary data.</text>
</comment>
<dbReference type="EMBL" id="NEWD01000018">
    <property type="protein sequence ID" value="OXN00315.1"/>
    <property type="molecule type" value="Genomic_DNA"/>
</dbReference>
<proteinExistence type="predicted"/>
<feature type="transmembrane region" description="Helical" evidence="2">
    <location>
        <begin position="226"/>
        <end position="251"/>
    </location>
</feature>
<dbReference type="Proteomes" id="UP000215433">
    <property type="component" value="Unassembled WGS sequence"/>
</dbReference>
<keyword evidence="2" id="KW-0812">Transmembrane</keyword>
<feature type="region of interest" description="Disordered" evidence="1">
    <location>
        <begin position="1"/>
        <end position="109"/>
    </location>
</feature>
<gene>
    <name evidence="3" type="ORF">Tam10B_1418</name>
</gene>
<feature type="compositionally biased region" description="Low complexity" evidence="1">
    <location>
        <begin position="42"/>
        <end position="58"/>
    </location>
</feature>
<evidence type="ECO:0000313" key="3">
    <source>
        <dbReference type="EMBL" id="OXN00315.1"/>
    </source>
</evidence>
<evidence type="ECO:0000256" key="1">
    <source>
        <dbReference type="SAM" id="MobiDB-lite"/>
    </source>
</evidence>
<feature type="compositionally biased region" description="Pro residues" evidence="1">
    <location>
        <begin position="59"/>
        <end position="74"/>
    </location>
</feature>
<feature type="transmembrane region" description="Helical" evidence="2">
    <location>
        <begin position="180"/>
        <end position="205"/>
    </location>
</feature>
<dbReference type="PANTHER" id="PTHR37305:SF1">
    <property type="entry name" value="MEMBRANE PROTEIN"/>
    <property type="match status" value="1"/>
</dbReference>
<dbReference type="OrthoDB" id="3231291at2"/>
<dbReference type="Pfam" id="PF12679">
    <property type="entry name" value="ABC2_membrane_2"/>
    <property type="match status" value="1"/>
</dbReference>
<feature type="transmembrane region" description="Helical" evidence="2">
    <location>
        <begin position="368"/>
        <end position="390"/>
    </location>
</feature>
<protein>
    <submittedName>
        <fullName evidence="3">Permease of ABC transporter system</fullName>
    </submittedName>
</protein>
<feature type="transmembrane region" description="Helical" evidence="2">
    <location>
        <begin position="127"/>
        <end position="148"/>
    </location>
</feature>
<keyword evidence="2" id="KW-1133">Transmembrane helix</keyword>
<feature type="compositionally biased region" description="Basic residues" evidence="1">
    <location>
        <begin position="1"/>
        <end position="11"/>
    </location>
</feature>
<feature type="compositionally biased region" description="Low complexity" evidence="1">
    <location>
        <begin position="75"/>
        <end position="87"/>
    </location>
</feature>
<feature type="transmembrane region" description="Helical" evidence="2">
    <location>
        <begin position="271"/>
        <end position="297"/>
    </location>
</feature>
<dbReference type="RefSeq" id="WP_143248591.1">
    <property type="nucleotide sequence ID" value="NZ_NEWD01000018.1"/>
</dbReference>
<sequence>MAAPRRGRHARPATDAADEWRPMKETQAQAEQEERAREEQARQSFQPQSFQPQSFQSVAPPPEPPSPVQNPSPAPASDTSAAPRTPAVLNTQNTRPRRPRARRPKPSSVPNGRLNLWGCIRSEFVKLFALASTYWLMGITLVLLPAGAAMSAWTVHWTATIDPQTGKTLNTPNPVDVADLWISVGGFVSTVAIVTGIFGVLAITAEYSTKSIQATLTANPKRLTMVMAKIITVSMIVFIVSFVGMLISWAVVAIMSNDWSVTQLSGREWRLPWVTLFGGAASLTLMALLAFGVGAICRSTPGAVFAYIAILTILPNILSIVSIVAKEFGWVGTIASVMPGGSIDRFLQMNVSSALTSSVSYDYFVPNWWQSLLVLVGWTALSVVLGSLVVERVDVK</sequence>
<keyword evidence="4" id="KW-1185">Reference proteome</keyword>
<feature type="compositionally biased region" description="Basic residues" evidence="1">
    <location>
        <begin position="95"/>
        <end position="105"/>
    </location>
</feature>
<feature type="compositionally biased region" description="Basic and acidic residues" evidence="1">
    <location>
        <begin position="32"/>
        <end position="41"/>
    </location>
</feature>
<accession>A0A229VXH2</accession>
<organism evidence="3 4">
    <name type="scientific">Bifidobacterium vansinderenii</name>
    <dbReference type="NCBI Taxonomy" id="1984871"/>
    <lineage>
        <taxon>Bacteria</taxon>
        <taxon>Bacillati</taxon>
        <taxon>Actinomycetota</taxon>
        <taxon>Actinomycetes</taxon>
        <taxon>Bifidobacteriales</taxon>
        <taxon>Bifidobacteriaceae</taxon>
        <taxon>Bifidobacterium</taxon>
    </lineage>
</organism>
<feature type="transmembrane region" description="Helical" evidence="2">
    <location>
        <begin position="304"/>
        <end position="325"/>
    </location>
</feature>
<keyword evidence="2" id="KW-0472">Membrane</keyword>
<dbReference type="GO" id="GO:0005886">
    <property type="term" value="C:plasma membrane"/>
    <property type="evidence" value="ECO:0007669"/>
    <property type="project" value="UniProtKB-SubCell"/>
</dbReference>
<name>A0A229VXH2_9BIFI</name>